<dbReference type="KEGG" id="lgn:ABM34_05935"/>
<evidence type="ECO:0000313" key="2">
    <source>
        <dbReference type="Proteomes" id="UP000036106"/>
    </source>
</evidence>
<dbReference type="PATRIC" id="fig|1007676.4.peg.1177"/>
<dbReference type="STRING" id="1007676.ABM34_05935"/>
<protein>
    <submittedName>
        <fullName evidence="1">Uncharacterized protein</fullName>
    </submittedName>
</protein>
<reference evidence="2" key="1">
    <citation type="submission" date="2015-07" db="EMBL/GenBank/DDBJ databases">
        <title>Lactobacillus ginsenosidimutans/EMML 3141/ whole genome sequencing.</title>
        <authorList>
            <person name="Kim M.K."/>
            <person name="Im W.-T."/>
            <person name="Srinivasan S."/>
            <person name="Lee J.-J."/>
        </authorList>
    </citation>
    <scope>NUCLEOTIDE SEQUENCE [LARGE SCALE GENOMIC DNA]</scope>
    <source>
        <strain evidence="2">EMML 3041</strain>
    </source>
</reference>
<sequence>MPIPGENRFFGLERSWDIWSLFKVRKVFKLPLILIREDHSAKYNLATEAESIFSLHLGCV</sequence>
<gene>
    <name evidence="1" type="ORF">ABM34_05935</name>
</gene>
<dbReference type="AlphaFoldDB" id="A0A0H4QJ99"/>
<name>A0A0H4QJ99_9LACO</name>
<proteinExistence type="predicted"/>
<accession>A0A0H4QJ99</accession>
<evidence type="ECO:0000313" key="1">
    <source>
        <dbReference type="EMBL" id="AKP67121.1"/>
    </source>
</evidence>
<dbReference type="Proteomes" id="UP000036106">
    <property type="component" value="Chromosome"/>
</dbReference>
<organism evidence="1 2">
    <name type="scientific">Companilactobacillus ginsenosidimutans</name>
    <dbReference type="NCBI Taxonomy" id="1007676"/>
    <lineage>
        <taxon>Bacteria</taxon>
        <taxon>Bacillati</taxon>
        <taxon>Bacillota</taxon>
        <taxon>Bacilli</taxon>
        <taxon>Lactobacillales</taxon>
        <taxon>Lactobacillaceae</taxon>
        <taxon>Companilactobacillus</taxon>
    </lineage>
</organism>
<dbReference type="EMBL" id="CP012034">
    <property type="protein sequence ID" value="AKP67121.1"/>
    <property type="molecule type" value="Genomic_DNA"/>
</dbReference>
<keyword evidence="2" id="KW-1185">Reference proteome</keyword>